<keyword evidence="8" id="KW-1185">Reference proteome</keyword>
<dbReference type="GO" id="GO:0004519">
    <property type="term" value="F:endonuclease activity"/>
    <property type="evidence" value="ECO:0007669"/>
    <property type="project" value="UniProtKB-KW"/>
</dbReference>
<proteinExistence type="predicted"/>
<dbReference type="InterPro" id="IPR021109">
    <property type="entry name" value="Peptidase_aspartic_dom_sf"/>
</dbReference>
<dbReference type="SUPFAM" id="SSF50630">
    <property type="entry name" value="Acid proteases"/>
    <property type="match status" value="1"/>
</dbReference>
<dbReference type="Proteomes" id="UP001289374">
    <property type="component" value="Unassembled WGS sequence"/>
</dbReference>
<dbReference type="Gene3D" id="2.40.70.10">
    <property type="entry name" value="Acid Proteases"/>
    <property type="match status" value="1"/>
</dbReference>
<dbReference type="Gene3D" id="1.10.340.70">
    <property type="match status" value="1"/>
</dbReference>
<dbReference type="Pfam" id="PF00078">
    <property type="entry name" value="RVT_1"/>
    <property type="match status" value="1"/>
</dbReference>
<keyword evidence="4" id="KW-0378">Hydrolase</keyword>
<dbReference type="FunFam" id="1.10.340.70:FF:000001">
    <property type="entry name" value="Retrovirus-related Pol polyprotein from transposon gypsy-like Protein"/>
    <property type="match status" value="1"/>
</dbReference>
<reference evidence="7" key="1">
    <citation type="submission" date="2020-06" db="EMBL/GenBank/DDBJ databases">
        <authorList>
            <person name="Li T."/>
            <person name="Hu X."/>
            <person name="Zhang T."/>
            <person name="Song X."/>
            <person name="Zhang H."/>
            <person name="Dai N."/>
            <person name="Sheng W."/>
            <person name="Hou X."/>
            <person name="Wei L."/>
        </authorList>
    </citation>
    <scope>NUCLEOTIDE SEQUENCE</scope>
    <source>
        <strain evidence="7">K16</strain>
        <tissue evidence="7">Leaf</tissue>
    </source>
</reference>
<evidence type="ECO:0000313" key="8">
    <source>
        <dbReference type="Proteomes" id="UP001289374"/>
    </source>
</evidence>
<keyword evidence="5" id="KW-0511">Multifunctional enzyme</keyword>
<dbReference type="CDD" id="cd01647">
    <property type="entry name" value="RT_LTR"/>
    <property type="match status" value="1"/>
</dbReference>
<dbReference type="EMBL" id="JACGWL010000014">
    <property type="protein sequence ID" value="KAK4388201.1"/>
    <property type="molecule type" value="Genomic_DNA"/>
</dbReference>
<organism evidence="7 8">
    <name type="scientific">Sesamum angolense</name>
    <dbReference type="NCBI Taxonomy" id="2727404"/>
    <lineage>
        <taxon>Eukaryota</taxon>
        <taxon>Viridiplantae</taxon>
        <taxon>Streptophyta</taxon>
        <taxon>Embryophyta</taxon>
        <taxon>Tracheophyta</taxon>
        <taxon>Spermatophyta</taxon>
        <taxon>Magnoliopsida</taxon>
        <taxon>eudicotyledons</taxon>
        <taxon>Gunneridae</taxon>
        <taxon>Pentapetalae</taxon>
        <taxon>asterids</taxon>
        <taxon>lamiids</taxon>
        <taxon>Lamiales</taxon>
        <taxon>Pedaliaceae</taxon>
        <taxon>Sesamum</taxon>
    </lineage>
</organism>
<dbReference type="InterPro" id="IPR043128">
    <property type="entry name" value="Rev_trsase/Diguanyl_cyclase"/>
</dbReference>
<dbReference type="FunFam" id="3.30.70.270:FF:000020">
    <property type="entry name" value="Transposon Tf2-6 polyprotein-like Protein"/>
    <property type="match status" value="1"/>
</dbReference>
<name>A0AAE1W7I9_9LAMI</name>
<evidence type="ECO:0000256" key="5">
    <source>
        <dbReference type="ARBA" id="ARBA00023268"/>
    </source>
</evidence>
<dbReference type="Pfam" id="PF13975">
    <property type="entry name" value="gag-asp_proteas"/>
    <property type="match status" value="1"/>
</dbReference>
<dbReference type="InterPro" id="IPR041588">
    <property type="entry name" value="Integrase_H2C2"/>
</dbReference>
<gene>
    <name evidence="7" type="ORF">Sango_2426700</name>
</gene>
<evidence type="ECO:0000256" key="1">
    <source>
        <dbReference type="ARBA" id="ARBA00022679"/>
    </source>
</evidence>
<dbReference type="PANTHER" id="PTHR37984">
    <property type="entry name" value="PROTEIN CBG26694"/>
    <property type="match status" value="1"/>
</dbReference>
<dbReference type="CDD" id="cd09274">
    <property type="entry name" value="RNase_HI_RT_Ty3"/>
    <property type="match status" value="1"/>
</dbReference>
<dbReference type="InterPro" id="IPR050951">
    <property type="entry name" value="Retrovirus_Pol_polyprotein"/>
</dbReference>
<evidence type="ECO:0000256" key="2">
    <source>
        <dbReference type="ARBA" id="ARBA00022695"/>
    </source>
</evidence>
<evidence type="ECO:0000256" key="4">
    <source>
        <dbReference type="ARBA" id="ARBA00022759"/>
    </source>
</evidence>
<evidence type="ECO:0000256" key="3">
    <source>
        <dbReference type="ARBA" id="ARBA00022722"/>
    </source>
</evidence>
<dbReference type="AlphaFoldDB" id="A0AAE1W7I9"/>
<feature type="domain" description="Reverse transcriptase" evidence="6">
    <location>
        <begin position="230"/>
        <end position="409"/>
    </location>
</feature>
<dbReference type="PANTHER" id="PTHR37984:SF5">
    <property type="entry name" value="PROTEIN NYNRIN-LIKE"/>
    <property type="match status" value="1"/>
</dbReference>
<evidence type="ECO:0000259" key="6">
    <source>
        <dbReference type="PROSITE" id="PS50878"/>
    </source>
</evidence>
<reference evidence="7" key="2">
    <citation type="journal article" date="2024" name="Plant">
        <title>Genomic evolution and insights into agronomic trait innovations of Sesamum species.</title>
        <authorList>
            <person name="Miao H."/>
            <person name="Wang L."/>
            <person name="Qu L."/>
            <person name="Liu H."/>
            <person name="Sun Y."/>
            <person name="Le M."/>
            <person name="Wang Q."/>
            <person name="Wei S."/>
            <person name="Zheng Y."/>
            <person name="Lin W."/>
            <person name="Duan Y."/>
            <person name="Cao H."/>
            <person name="Xiong S."/>
            <person name="Wang X."/>
            <person name="Wei L."/>
            <person name="Li C."/>
            <person name="Ma Q."/>
            <person name="Ju M."/>
            <person name="Zhao R."/>
            <person name="Li G."/>
            <person name="Mu C."/>
            <person name="Tian Q."/>
            <person name="Mei H."/>
            <person name="Zhang T."/>
            <person name="Gao T."/>
            <person name="Zhang H."/>
        </authorList>
    </citation>
    <scope>NUCLEOTIDE SEQUENCE</scope>
    <source>
        <strain evidence="7">K16</strain>
    </source>
</reference>
<keyword evidence="1" id="KW-0808">Transferase</keyword>
<dbReference type="Gene3D" id="3.10.10.10">
    <property type="entry name" value="HIV Type 1 Reverse Transcriptase, subunit A, domain 1"/>
    <property type="match status" value="1"/>
</dbReference>
<dbReference type="InterPro" id="IPR043502">
    <property type="entry name" value="DNA/RNA_pol_sf"/>
</dbReference>
<dbReference type="InterPro" id="IPR000477">
    <property type="entry name" value="RT_dom"/>
</dbReference>
<dbReference type="PROSITE" id="PS50878">
    <property type="entry name" value="RT_POL"/>
    <property type="match status" value="1"/>
</dbReference>
<dbReference type="CDD" id="cd00303">
    <property type="entry name" value="retropepsin_like"/>
    <property type="match status" value="1"/>
</dbReference>
<dbReference type="InterPro" id="IPR041577">
    <property type="entry name" value="RT_RNaseH_2"/>
</dbReference>
<sequence>MYVRVQINGKAVMATLDLGATHNFVADREIQKLGLTLAQHSSRIKAVNSEAKPIQGMACVELKVGAWTGQCKLLTVPLDDFDVILGMDFMLLANAMVMPYLNGLFIANLSSTCFVQGTYLQDSVRSTEKKDSLMSAMQVKAGLKRGDQTYLAALIEIKPDVVHEVPDEVAELLQEFKDVFPPELPKKLPPRRAIDHAIELEPGARPSAQAPYRMAPTELAELRKQLDGLLEAGLVQPSKAPYSSPVLFQRKQDDSMRMCVDYRALNKVTIKNKYPIPNAIDLFDKLTKAKYYTKIDLRSRYWQVRVARGDDPKTTCVTRYGSFEFLVMPFSLTNAPATFCNLMNDVLYEYLDRFVVVYLDDIVIYSETLNEHVKHLRVVFQKLREYELYAKKEKCEFCCERITFLGHVISQGQIQMDRKNVQAVMDWGIPSKMADLRSFLGLANYYRRFIKGYSKIVNPLTDLLRNDQKWEWTVACEYAFRALKQAISSQPVLKLPQFDRPFEVQVDASDRALGGVLVQDKHPIAFESRKLKDAELRYSTHEKEMTVVARWQEFLGEFDFEWVHRPGKHNDVADALSRKLVEECVAALTVIVSDFLDQIRESSRTDTGYLKLVEQVKSGLIRKYWLDSGLLYAKGGRVFVPMGTLRRRLLRETHDPQWAGHPGIDKMIALLARRYYWPRMEEDVEAYIRTYLVC</sequence>
<keyword evidence="4" id="KW-0255">Endonuclease</keyword>
<keyword evidence="3" id="KW-0540">Nuclease</keyword>
<evidence type="ECO:0000313" key="7">
    <source>
        <dbReference type="EMBL" id="KAK4388201.1"/>
    </source>
</evidence>
<dbReference type="GO" id="GO:0016779">
    <property type="term" value="F:nucleotidyltransferase activity"/>
    <property type="evidence" value="ECO:0007669"/>
    <property type="project" value="UniProtKB-KW"/>
</dbReference>
<dbReference type="SUPFAM" id="SSF56672">
    <property type="entry name" value="DNA/RNA polymerases"/>
    <property type="match status" value="1"/>
</dbReference>
<protein>
    <submittedName>
        <fullName evidence="7">Transposon Tf2-12 polyprotein</fullName>
    </submittedName>
</protein>
<accession>A0AAE1W7I9</accession>
<keyword evidence="2" id="KW-0548">Nucleotidyltransferase</keyword>
<dbReference type="Gene3D" id="3.30.70.270">
    <property type="match status" value="2"/>
</dbReference>
<dbReference type="Pfam" id="PF17921">
    <property type="entry name" value="Integrase_H2C2"/>
    <property type="match status" value="1"/>
</dbReference>
<comment type="caution">
    <text evidence="7">The sequence shown here is derived from an EMBL/GenBank/DDBJ whole genome shotgun (WGS) entry which is preliminary data.</text>
</comment>
<dbReference type="Pfam" id="PF17919">
    <property type="entry name" value="RT_RNaseH_2"/>
    <property type="match status" value="1"/>
</dbReference>